<evidence type="ECO:0000256" key="7">
    <source>
        <dbReference type="SAM" id="MobiDB-lite"/>
    </source>
</evidence>
<evidence type="ECO:0000313" key="9">
    <source>
        <dbReference type="RefSeq" id="XP_014665962.1"/>
    </source>
</evidence>
<dbReference type="RefSeq" id="XP_014665963.1">
    <property type="nucleotide sequence ID" value="XM_014810477.1"/>
</dbReference>
<feature type="compositionally biased region" description="Acidic residues" evidence="7">
    <location>
        <begin position="1"/>
        <end position="43"/>
    </location>
</feature>
<keyword evidence="6" id="KW-0539">Nucleus</keyword>
<evidence type="ECO:0000256" key="3">
    <source>
        <dbReference type="ARBA" id="ARBA00022491"/>
    </source>
</evidence>
<dbReference type="PANTHER" id="PTHR12144:SF0">
    <property type="entry name" value="NEGATIVE ELONGATION FACTOR C_D"/>
    <property type="match status" value="1"/>
</dbReference>
<dbReference type="RefSeq" id="XP_014665964.1">
    <property type="nucleotide sequence ID" value="XM_014810478.1"/>
</dbReference>
<sequence>MDYDDDEEAPSYWEQDDADDAEATLPEPEESPVESDHEPEEVDNQSIQAECLELFGSKDFIMEPGISPFLQRYFQAGGGPEPVVQLLSDNYSAIAQLANLLAEWLIMIGVNISEVQKIVEDHMKKMIIRNFDQKKADSIFTEEGQTPTWLTEMIEYPEWRSLFYQLAEVYPDCLMLNFTVKLISDAGFQDEIKSVSTVCQQIEVFSRVLKTSVCSFLEKGEEHMKEHLPEFTNMVCHGEHTYLYTQALLSILAQESKGGSHLKRLCQEINKCATEKGHDVTPVTLALSGSASYPRACGALSAMLSKNALNPADVTVLFKMYSSNDPPPVDLIRTPQLIELLTEALFCPNSRVNPDHKSKYIYLLAYSASVHETHKKGVRKSINRDELKQTSQAIEKVSGIIFENKSCSDLICEVATLYQCIRFPVVGMGVIRWVEHAVNDPSYFQHNIDHTPLHIALLDEVSTCHPMLHPRILELLISLFESEFKELDVLVQLELKKVILDRTVHLLSRGFVIPVINYLKQCWEVKDTDVSLIRHFVSEVLDVIAPPFTLEFVQLFLPLIENENITGSIRTENEHDPVSEFIAHCRQTFDDL</sequence>
<gene>
    <name evidence="9 10 11" type="primary">LOC106807953</name>
</gene>
<evidence type="ECO:0000256" key="1">
    <source>
        <dbReference type="ARBA" id="ARBA00004123"/>
    </source>
</evidence>
<keyword evidence="5" id="KW-0804">Transcription</keyword>
<evidence type="ECO:0000256" key="6">
    <source>
        <dbReference type="ARBA" id="ARBA00023242"/>
    </source>
</evidence>
<evidence type="ECO:0000256" key="2">
    <source>
        <dbReference type="ARBA" id="ARBA00005726"/>
    </source>
</evidence>
<keyword evidence="4" id="KW-0805">Transcription regulation</keyword>
<evidence type="ECO:0000256" key="4">
    <source>
        <dbReference type="ARBA" id="ARBA00023015"/>
    </source>
</evidence>
<dbReference type="PANTHER" id="PTHR12144">
    <property type="entry name" value="NEGATIVE ELONGATION FACTOR D"/>
    <property type="match status" value="1"/>
</dbReference>
<comment type="subcellular location">
    <subcellularLocation>
        <location evidence="1">Nucleus</location>
    </subcellularLocation>
</comment>
<dbReference type="Proteomes" id="UP000695022">
    <property type="component" value="Unplaced"/>
</dbReference>
<dbReference type="RefSeq" id="XP_014665962.1">
    <property type="nucleotide sequence ID" value="XM_014810476.1"/>
</dbReference>
<keyword evidence="3" id="KW-0678">Repressor</keyword>
<evidence type="ECO:0000256" key="5">
    <source>
        <dbReference type="ARBA" id="ARBA00023163"/>
    </source>
</evidence>
<reference evidence="9 10" key="1">
    <citation type="submission" date="2025-05" db="UniProtKB">
        <authorList>
            <consortium name="RefSeq"/>
        </authorList>
    </citation>
    <scope>IDENTIFICATION</scope>
</reference>
<comment type="similarity">
    <text evidence="2">Belongs to the NELF-D family.</text>
</comment>
<protein>
    <submittedName>
        <fullName evidence="9 10">Negative elongation factor D-like</fullName>
    </submittedName>
</protein>
<proteinExistence type="inferred from homology"/>
<evidence type="ECO:0000313" key="10">
    <source>
        <dbReference type="RefSeq" id="XP_014665963.1"/>
    </source>
</evidence>
<evidence type="ECO:0000313" key="11">
    <source>
        <dbReference type="RefSeq" id="XP_014665964.1"/>
    </source>
</evidence>
<evidence type="ECO:0000313" key="8">
    <source>
        <dbReference type="Proteomes" id="UP000695022"/>
    </source>
</evidence>
<dbReference type="InterPro" id="IPR006942">
    <property type="entry name" value="TH1"/>
</dbReference>
<keyword evidence="8" id="KW-1185">Reference proteome</keyword>
<organism evidence="8 9">
    <name type="scientific">Priapulus caudatus</name>
    <name type="common">Priapulid worm</name>
    <dbReference type="NCBI Taxonomy" id="37621"/>
    <lineage>
        <taxon>Eukaryota</taxon>
        <taxon>Metazoa</taxon>
        <taxon>Ecdysozoa</taxon>
        <taxon>Scalidophora</taxon>
        <taxon>Priapulida</taxon>
        <taxon>Priapulimorpha</taxon>
        <taxon>Priapulimorphida</taxon>
        <taxon>Priapulidae</taxon>
        <taxon>Priapulus</taxon>
    </lineage>
</organism>
<dbReference type="GeneID" id="106807953"/>
<name>A0ABM1E191_PRICU</name>
<dbReference type="Pfam" id="PF04858">
    <property type="entry name" value="TH1"/>
    <property type="match status" value="1"/>
</dbReference>
<feature type="region of interest" description="Disordered" evidence="7">
    <location>
        <begin position="1"/>
        <end position="44"/>
    </location>
</feature>
<accession>A0ABM1E191</accession>